<dbReference type="EMBL" id="JABBWG010000012">
    <property type="protein sequence ID" value="KAG1818151.1"/>
    <property type="molecule type" value="Genomic_DNA"/>
</dbReference>
<comment type="caution">
    <text evidence="1">The sequence shown here is derived from an EMBL/GenBank/DDBJ whole genome shotgun (WGS) entry which is preliminary data.</text>
</comment>
<proteinExistence type="predicted"/>
<name>A0A9P7JEA3_9AGAM</name>
<dbReference type="GeneID" id="64626790"/>
<dbReference type="Proteomes" id="UP000807769">
    <property type="component" value="Unassembled WGS sequence"/>
</dbReference>
<protein>
    <submittedName>
        <fullName evidence="1">Uncharacterized protein</fullName>
    </submittedName>
</protein>
<dbReference type="OrthoDB" id="10609714at2759"/>
<evidence type="ECO:0000313" key="2">
    <source>
        <dbReference type="Proteomes" id="UP000807769"/>
    </source>
</evidence>
<dbReference type="RefSeq" id="XP_041194211.1">
    <property type="nucleotide sequence ID" value="XM_041332773.1"/>
</dbReference>
<keyword evidence="2" id="KW-1185">Reference proteome</keyword>
<accession>A0A9P7JEA3</accession>
<organism evidence="1 2">
    <name type="scientific">Suillus subaureus</name>
    <dbReference type="NCBI Taxonomy" id="48587"/>
    <lineage>
        <taxon>Eukaryota</taxon>
        <taxon>Fungi</taxon>
        <taxon>Dikarya</taxon>
        <taxon>Basidiomycota</taxon>
        <taxon>Agaricomycotina</taxon>
        <taxon>Agaricomycetes</taxon>
        <taxon>Agaricomycetidae</taxon>
        <taxon>Boletales</taxon>
        <taxon>Suillineae</taxon>
        <taxon>Suillaceae</taxon>
        <taxon>Suillus</taxon>
    </lineage>
</organism>
<dbReference type="AlphaFoldDB" id="A0A9P7JEA3"/>
<reference evidence="1" key="1">
    <citation type="journal article" date="2020" name="New Phytol.">
        <title>Comparative genomics reveals dynamic genome evolution in host specialist ectomycorrhizal fungi.</title>
        <authorList>
            <person name="Lofgren L.A."/>
            <person name="Nguyen N.H."/>
            <person name="Vilgalys R."/>
            <person name="Ruytinx J."/>
            <person name="Liao H.L."/>
            <person name="Branco S."/>
            <person name="Kuo A."/>
            <person name="LaButti K."/>
            <person name="Lipzen A."/>
            <person name="Andreopoulos W."/>
            <person name="Pangilinan J."/>
            <person name="Riley R."/>
            <person name="Hundley H."/>
            <person name="Na H."/>
            <person name="Barry K."/>
            <person name="Grigoriev I.V."/>
            <person name="Stajich J.E."/>
            <person name="Kennedy P.G."/>
        </authorList>
    </citation>
    <scope>NUCLEOTIDE SEQUENCE</scope>
    <source>
        <strain evidence="1">MN1</strain>
    </source>
</reference>
<evidence type="ECO:0000313" key="1">
    <source>
        <dbReference type="EMBL" id="KAG1818151.1"/>
    </source>
</evidence>
<sequence>MGLMPARRTQVGLAAVGCGDIPLNERKQRYDNPVLKMENKKVLQYISGMESSNPVYLAMLVKWLSFKVERQDEVIGRIVLHLFSLHLREASACEKDTVGDADAALYSRPSWLSSCRCQIEKICKHIVREAKKAGCIRHWRKLFDVQRSHWRIYRIKYVGSKLRPYLFVCVLSTSVQLGSRTIVSVQSALRGVAFVQNVTNDDYK</sequence>
<gene>
    <name evidence="1" type="ORF">BJ212DRAFT_1298985</name>
</gene>